<dbReference type="GO" id="GO:0009229">
    <property type="term" value="P:thiamine diphosphate biosynthetic process"/>
    <property type="evidence" value="ECO:0007669"/>
    <property type="project" value="UniProtKB-UniPathway"/>
</dbReference>
<evidence type="ECO:0000256" key="4">
    <source>
        <dbReference type="ARBA" id="ARBA00022741"/>
    </source>
</evidence>
<dbReference type="SUPFAM" id="SSF53613">
    <property type="entry name" value="Ribokinase-like"/>
    <property type="match status" value="1"/>
</dbReference>
<reference evidence="8 9" key="1">
    <citation type="submission" date="2018-10" db="EMBL/GenBank/DDBJ databases">
        <title>Genomic Encyclopedia of Type Strains, Phase IV (KMG-IV): sequencing the most valuable type-strain genomes for metagenomic binning, comparative biology and taxonomic classification.</title>
        <authorList>
            <person name="Goeker M."/>
        </authorList>
    </citation>
    <scope>NUCLEOTIDE SEQUENCE [LARGE SCALE GENOMIC DNA]</scope>
    <source>
        <strain evidence="8 9">DSM 23229</strain>
    </source>
</reference>
<evidence type="ECO:0000313" key="8">
    <source>
        <dbReference type="EMBL" id="RKR07436.1"/>
    </source>
</evidence>
<dbReference type="InterPro" id="IPR013749">
    <property type="entry name" value="PM/HMP-P_kinase-1"/>
</dbReference>
<dbReference type="GO" id="GO:0005829">
    <property type="term" value="C:cytosol"/>
    <property type="evidence" value="ECO:0007669"/>
    <property type="project" value="TreeGrafter"/>
</dbReference>
<keyword evidence="9" id="KW-1185">Reference proteome</keyword>
<keyword evidence="4" id="KW-0547">Nucleotide-binding</keyword>
<protein>
    <recommendedName>
        <fullName evidence="2">hydroxymethylpyrimidine kinase</fullName>
        <ecNumber evidence="2">2.7.1.49</ecNumber>
    </recommendedName>
</protein>
<dbReference type="CDD" id="cd01169">
    <property type="entry name" value="HMPP_kinase"/>
    <property type="match status" value="1"/>
</dbReference>
<gene>
    <name evidence="8" type="ORF">C7446_0248</name>
</gene>
<sequence>MAAAIHPAGQPEGIALPTATAHIPRLLTIAGTDPSGGAGQSADMKTFSALGAYATSVITAVVAQNTRGVRDVLPMPQPMIRAQLDAVFEDIALDGVKIGMVADTITARIIREAIEHYRPPFVVLDPVMVAKSGDVLVDDDGIRAVRELLVPISDVITPNLPEAAVLLDEPVPDTPAAMSALLPRLAALGAPNVLLKGGHLQGERCDDLFHDGDGEHQLPARRIPTRSLHGAGCTLASAIAALRPRHDGWLATVREARQYMTQALEQADRLGVGHGQGPLHHFHAWW</sequence>
<evidence type="ECO:0000256" key="1">
    <source>
        <dbReference type="ARBA" id="ARBA00004948"/>
    </source>
</evidence>
<dbReference type="GO" id="GO:0008902">
    <property type="term" value="F:hydroxymethylpyrimidine kinase activity"/>
    <property type="evidence" value="ECO:0007669"/>
    <property type="project" value="UniProtKB-EC"/>
</dbReference>
<dbReference type="FunFam" id="3.40.1190.20:FF:000003">
    <property type="entry name" value="Phosphomethylpyrimidine kinase ThiD"/>
    <property type="match status" value="1"/>
</dbReference>
<evidence type="ECO:0000256" key="2">
    <source>
        <dbReference type="ARBA" id="ARBA00012135"/>
    </source>
</evidence>
<keyword evidence="3" id="KW-0808">Transferase</keyword>
<dbReference type="EC" id="2.7.1.49" evidence="2"/>
<dbReference type="UniPathway" id="UPA00060">
    <property type="reaction ID" value="UER00138"/>
</dbReference>
<comment type="caution">
    <text evidence="8">The sequence shown here is derived from an EMBL/GenBank/DDBJ whole genome shotgun (WGS) entry which is preliminary data.</text>
</comment>
<dbReference type="Pfam" id="PF08543">
    <property type="entry name" value="Phos_pyr_kin"/>
    <property type="match status" value="1"/>
</dbReference>
<proteinExistence type="predicted"/>
<dbReference type="RefSeq" id="WP_121170497.1">
    <property type="nucleotide sequence ID" value="NZ_RBIN01000001.1"/>
</dbReference>
<feature type="domain" description="Pyridoxamine kinase/Phosphomethylpyrimidine kinase" evidence="7">
    <location>
        <begin position="33"/>
        <end position="279"/>
    </location>
</feature>
<dbReference type="GO" id="GO:0008972">
    <property type="term" value="F:phosphomethylpyrimidine kinase activity"/>
    <property type="evidence" value="ECO:0007669"/>
    <property type="project" value="InterPro"/>
</dbReference>
<dbReference type="OrthoDB" id="9810880at2"/>
<dbReference type="Gene3D" id="3.40.1190.20">
    <property type="match status" value="1"/>
</dbReference>
<dbReference type="AlphaFoldDB" id="A0A420X0Q7"/>
<dbReference type="GO" id="GO:0005524">
    <property type="term" value="F:ATP binding"/>
    <property type="evidence" value="ECO:0007669"/>
    <property type="project" value="UniProtKB-KW"/>
</dbReference>
<evidence type="ECO:0000256" key="5">
    <source>
        <dbReference type="ARBA" id="ARBA00022777"/>
    </source>
</evidence>
<organism evidence="8 9">
    <name type="scientific">Kushneria sinocarnis</name>
    <dbReference type="NCBI Taxonomy" id="595502"/>
    <lineage>
        <taxon>Bacteria</taxon>
        <taxon>Pseudomonadati</taxon>
        <taxon>Pseudomonadota</taxon>
        <taxon>Gammaproteobacteria</taxon>
        <taxon>Oceanospirillales</taxon>
        <taxon>Halomonadaceae</taxon>
        <taxon>Kushneria</taxon>
    </lineage>
</organism>
<dbReference type="PANTHER" id="PTHR20858:SF17">
    <property type="entry name" value="HYDROXYMETHYLPYRIMIDINE_PHOSPHOMETHYLPYRIMIDINE KINASE THI20-RELATED"/>
    <property type="match status" value="1"/>
</dbReference>
<dbReference type="EMBL" id="RBIN01000001">
    <property type="protein sequence ID" value="RKR07436.1"/>
    <property type="molecule type" value="Genomic_DNA"/>
</dbReference>
<keyword evidence="6" id="KW-0067">ATP-binding</keyword>
<evidence type="ECO:0000256" key="6">
    <source>
        <dbReference type="ARBA" id="ARBA00022840"/>
    </source>
</evidence>
<name>A0A420X0Q7_9GAMM</name>
<dbReference type="InterPro" id="IPR029056">
    <property type="entry name" value="Ribokinase-like"/>
</dbReference>
<dbReference type="GO" id="GO:0009228">
    <property type="term" value="P:thiamine biosynthetic process"/>
    <property type="evidence" value="ECO:0007669"/>
    <property type="project" value="InterPro"/>
</dbReference>
<dbReference type="PANTHER" id="PTHR20858">
    <property type="entry name" value="PHOSPHOMETHYLPYRIMIDINE KINASE"/>
    <property type="match status" value="1"/>
</dbReference>
<accession>A0A420X0Q7</accession>
<evidence type="ECO:0000259" key="7">
    <source>
        <dbReference type="Pfam" id="PF08543"/>
    </source>
</evidence>
<evidence type="ECO:0000313" key="9">
    <source>
        <dbReference type="Proteomes" id="UP000281975"/>
    </source>
</evidence>
<dbReference type="Proteomes" id="UP000281975">
    <property type="component" value="Unassembled WGS sequence"/>
</dbReference>
<keyword evidence="5 8" id="KW-0418">Kinase</keyword>
<dbReference type="InterPro" id="IPR004399">
    <property type="entry name" value="HMP/HMP-P_kinase_dom"/>
</dbReference>
<comment type="pathway">
    <text evidence="1">Cofactor biosynthesis; thiamine diphosphate biosynthesis.</text>
</comment>
<evidence type="ECO:0000256" key="3">
    <source>
        <dbReference type="ARBA" id="ARBA00022679"/>
    </source>
</evidence>
<dbReference type="NCBIfam" id="TIGR00097">
    <property type="entry name" value="HMP-P_kinase"/>
    <property type="match status" value="1"/>
</dbReference>